<dbReference type="InterPro" id="IPR027417">
    <property type="entry name" value="P-loop_NTPase"/>
</dbReference>
<dbReference type="PANTHER" id="PTHR13696">
    <property type="entry name" value="P-LOOP CONTAINING NUCLEOSIDE TRIPHOSPHATE HYDROLASE"/>
    <property type="match status" value="1"/>
</dbReference>
<proteinExistence type="predicted"/>
<dbReference type="Proteomes" id="UP001501475">
    <property type="component" value="Unassembled WGS sequence"/>
</dbReference>
<evidence type="ECO:0000259" key="1">
    <source>
        <dbReference type="Pfam" id="PF13614"/>
    </source>
</evidence>
<feature type="domain" description="AAA" evidence="1">
    <location>
        <begin position="10"/>
        <end position="183"/>
    </location>
</feature>
<dbReference type="RefSeq" id="WP_344061305.1">
    <property type="nucleotide sequence ID" value="NZ_BAAAPN010000011.1"/>
</dbReference>
<reference evidence="2 3" key="1">
    <citation type="journal article" date="2019" name="Int. J. Syst. Evol. Microbiol.">
        <title>The Global Catalogue of Microorganisms (GCM) 10K type strain sequencing project: providing services to taxonomists for standard genome sequencing and annotation.</title>
        <authorList>
            <consortium name="The Broad Institute Genomics Platform"/>
            <consortium name="The Broad Institute Genome Sequencing Center for Infectious Disease"/>
            <person name="Wu L."/>
            <person name="Ma J."/>
        </authorList>
    </citation>
    <scope>NUCLEOTIDE SEQUENCE [LARGE SCALE GENOMIC DNA]</scope>
    <source>
        <strain evidence="2 3">JCM 15591</strain>
    </source>
</reference>
<dbReference type="PANTHER" id="PTHR13696:SF99">
    <property type="entry name" value="COBYRINIC ACID AC-DIAMIDE SYNTHASE"/>
    <property type="match status" value="1"/>
</dbReference>
<keyword evidence="3" id="KW-1185">Reference proteome</keyword>
<gene>
    <name evidence="2" type="ORF">GCM10009810_03780</name>
</gene>
<evidence type="ECO:0000313" key="3">
    <source>
        <dbReference type="Proteomes" id="UP001501475"/>
    </source>
</evidence>
<sequence>MPPRKRASATIIALANQKGGVAKTTSVASLGAAFAELGKRVLLVDLDPQACLTFSLGIDPESVEASIHDVLIGARALNEVVVSAADGVDLVPSSIELAGTEAVLLGRPGREYVLQEALAKAATAYDLILLDCSPSLGVLTLNALTAARGLIIPMPCEMLGHRGVGQLLDTVRDVKRILNKKLTVIGVLPTMFDSRSAHQQDVLADVGERYGLTVLSPPIPRTVRFAEAPAVGRSILATARSSKGAQAYRAVAQDVLARL</sequence>
<dbReference type="EMBL" id="BAAAPN010000011">
    <property type="protein sequence ID" value="GAA1746504.1"/>
    <property type="molecule type" value="Genomic_DNA"/>
</dbReference>
<evidence type="ECO:0000313" key="2">
    <source>
        <dbReference type="EMBL" id="GAA1746504.1"/>
    </source>
</evidence>
<protein>
    <submittedName>
        <fullName evidence="2">AAA family ATPase</fullName>
    </submittedName>
</protein>
<dbReference type="Gene3D" id="3.40.50.300">
    <property type="entry name" value="P-loop containing nucleotide triphosphate hydrolases"/>
    <property type="match status" value="1"/>
</dbReference>
<accession>A0ABN2K1K6</accession>
<dbReference type="InterPro" id="IPR050678">
    <property type="entry name" value="DNA_Partitioning_ATPase"/>
</dbReference>
<name>A0ABN2K1K6_9MICO</name>
<organism evidence="2 3">
    <name type="scientific">Nostocoides vanveenii</name>
    <dbReference type="NCBI Taxonomy" id="330835"/>
    <lineage>
        <taxon>Bacteria</taxon>
        <taxon>Bacillati</taxon>
        <taxon>Actinomycetota</taxon>
        <taxon>Actinomycetes</taxon>
        <taxon>Micrococcales</taxon>
        <taxon>Intrasporangiaceae</taxon>
        <taxon>Nostocoides</taxon>
    </lineage>
</organism>
<dbReference type="InterPro" id="IPR025669">
    <property type="entry name" value="AAA_dom"/>
</dbReference>
<comment type="caution">
    <text evidence="2">The sequence shown here is derived from an EMBL/GenBank/DDBJ whole genome shotgun (WGS) entry which is preliminary data.</text>
</comment>
<dbReference type="SUPFAM" id="SSF52540">
    <property type="entry name" value="P-loop containing nucleoside triphosphate hydrolases"/>
    <property type="match status" value="1"/>
</dbReference>
<dbReference type="Pfam" id="PF13614">
    <property type="entry name" value="AAA_31"/>
    <property type="match status" value="1"/>
</dbReference>
<dbReference type="CDD" id="cd02042">
    <property type="entry name" value="ParAB_family"/>
    <property type="match status" value="1"/>
</dbReference>